<evidence type="ECO:0008006" key="17">
    <source>
        <dbReference type="Google" id="ProtNLM"/>
    </source>
</evidence>
<dbReference type="GO" id="GO:0016197">
    <property type="term" value="P:endosomal transport"/>
    <property type="evidence" value="ECO:0007669"/>
    <property type="project" value="TreeGrafter"/>
</dbReference>
<evidence type="ECO:0000256" key="2">
    <source>
        <dbReference type="ARBA" id="ARBA00004134"/>
    </source>
</evidence>
<name>A0A4P9WFE0_9FUNG</name>
<evidence type="ECO:0000256" key="5">
    <source>
        <dbReference type="ARBA" id="ARBA00022490"/>
    </source>
</evidence>
<feature type="compositionally biased region" description="Pro residues" evidence="12">
    <location>
        <begin position="1161"/>
        <end position="1170"/>
    </location>
</feature>
<feature type="compositionally biased region" description="Low complexity" evidence="12">
    <location>
        <begin position="1088"/>
        <end position="1108"/>
    </location>
</feature>
<feature type="region of interest" description="Disordered" evidence="12">
    <location>
        <begin position="1623"/>
        <end position="1675"/>
    </location>
</feature>
<accession>A0A4P9WFE0</accession>
<feature type="compositionally biased region" description="Polar residues" evidence="12">
    <location>
        <begin position="1068"/>
        <end position="1077"/>
    </location>
</feature>
<feature type="compositionally biased region" description="Basic and acidic residues" evidence="12">
    <location>
        <begin position="1299"/>
        <end position="1308"/>
    </location>
</feature>
<feature type="compositionally biased region" description="Low complexity" evidence="12">
    <location>
        <begin position="1519"/>
        <end position="1528"/>
    </location>
</feature>
<evidence type="ECO:0000256" key="10">
    <source>
        <dbReference type="ARBA" id="ARBA00023212"/>
    </source>
</evidence>
<dbReference type="PROSITE" id="PS50222">
    <property type="entry name" value="EF_HAND_2"/>
    <property type="match status" value="1"/>
</dbReference>
<dbReference type="PROSITE" id="PS50031">
    <property type="entry name" value="EH"/>
    <property type="match status" value="1"/>
</dbReference>
<feature type="region of interest" description="Disordered" evidence="12">
    <location>
        <begin position="1229"/>
        <end position="1360"/>
    </location>
</feature>
<feature type="compositionally biased region" description="Low complexity" evidence="12">
    <location>
        <begin position="1171"/>
        <end position="1180"/>
    </location>
</feature>
<evidence type="ECO:0000256" key="9">
    <source>
        <dbReference type="ARBA" id="ARBA00023136"/>
    </source>
</evidence>
<feature type="compositionally biased region" description="Low complexity" evidence="12">
    <location>
        <begin position="1378"/>
        <end position="1398"/>
    </location>
</feature>
<feature type="region of interest" description="Disordered" evidence="12">
    <location>
        <begin position="1707"/>
        <end position="1726"/>
    </location>
</feature>
<evidence type="ECO:0000256" key="12">
    <source>
        <dbReference type="SAM" id="MobiDB-lite"/>
    </source>
</evidence>
<feature type="compositionally biased region" description="Pro residues" evidence="12">
    <location>
        <begin position="1455"/>
        <end position="1467"/>
    </location>
</feature>
<dbReference type="CDD" id="cd00052">
    <property type="entry name" value="EH"/>
    <property type="match status" value="1"/>
</dbReference>
<comment type="similarity">
    <text evidence="4">Belongs to the PAN1 family.</text>
</comment>
<feature type="compositionally biased region" description="Polar residues" evidence="12">
    <location>
        <begin position="1042"/>
        <end position="1055"/>
    </location>
</feature>
<dbReference type="SMART" id="SM00027">
    <property type="entry name" value="EH"/>
    <property type="match status" value="2"/>
</dbReference>
<feature type="region of interest" description="Disordered" evidence="12">
    <location>
        <begin position="992"/>
        <end position="1109"/>
    </location>
</feature>
<feature type="compositionally biased region" description="Polar residues" evidence="12">
    <location>
        <begin position="1659"/>
        <end position="1670"/>
    </location>
</feature>
<dbReference type="PANTHER" id="PTHR11216:SF173">
    <property type="entry name" value="ACTIN CYTOSKELETON-REGULATORY COMPLEX PROTEIN PAN1"/>
    <property type="match status" value="1"/>
</dbReference>
<keyword evidence="5" id="KW-0963">Cytoplasm</keyword>
<evidence type="ECO:0000313" key="15">
    <source>
        <dbReference type="EMBL" id="RKO89740.1"/>
    </source>
</evidence>
<evidence type="ECO:0000256" key="4">
    <source>
        <dbReference type="ARBA" id="ARBA00009351"/>
    </source>
</evidence>
<dbReference type="InterPro" id="IPR000261">
    <property type="entry name" value="EH_dom"/>
</dbReference>
<dbReference type="GO" id="GO:0005886">
    <property type="term" value="C:plasma membrane"/>
    <property type="evidence" value="ECO:0007669"/>
    <property type="project" value="TreeGrafter"/>
</dbReference>
<feature type="region of interest" description="Disordered" evidence="12">
    <location>
        <begin position="33"/>
        <end position="52"/>
    </location>
</feature>
<evidence type="ECO:0000259" key="13">
    <source>
        <dbReference type="PROSITE" id="PS50031"/>
    </source>
</evidence>
<comment type="subcellular location">
    <subcellularLocation>
        <location evidence="3">Cell membrane</location>
        <topology evidence="3">Peripheral membrane protein</topology>
        <orientation evidence="3">Cytoplasmic side</orientation>
    </subcellularLocation>
    <subcellularLocation>
        <location evidence="2">Cytoplasm</location>
        <location evidence="2">Cytoskeleton</location>
        <location evidence="2">Actin patch</location>
    </subcellularLocation>
    <subcellularLocation>
        <location evidence="1">Endosome membrane</location>
        <topology evidence="1">Peripheral membrane protein</topology>
        <orientation evidence="1">Cytoplasmic side</orientation>
    </subcellularLocation>
</comment>
<feature type="compositionally biased region" description="Low complexity" evidence="12">
    <location>
        <begin position="1253"/>
        <end position="1262"/>
    </location>
</feature>
<keyword evidence="8 11" id="KW-0175">Coiled coil</keyword>
<feature type="region of interest" description="Disordered" evidence="12">
    <location>
        <begin position="379"/>
        <end position="400"/>
    </location>
</feature>
<feature type="compositionally biased region" description="Low complexity" evidence="12">
    <location>
        <begin position="951"/>
        <end position="965"/>
    </location>
</feature>
<keyword evidence="16" id="KW-1185">Reference proteome</keyword>
<feature type="coiled-coil region" evidence="11">
    <location>
        <begin position="771"/>
        <end position="805"/>
    </location>
</feature>
<evidence type="ECO:0000256" key="3">
    <source>
        <dbReference type="ARBA" id="ARBA00004413"/>
    </source>
</evidence>
<evidence type="ECO:0000256" key="11">
    <source>
        <dbReference type="SAM" id="Coils"/>
    </source>
</evidence>
<feature type="coiled-coil region" evidence="11">
    <location>
        <begin position="688"/>
        <end position="739"/>
    </location>
</feature>
<keyword evidence="9" id="KW-0472">Membrane</keyword>
<keyword evidence="6" id="KW-0254">Endocytosis</keyword>
<dbReference type="GO" id="GO:0006897">
    <property type="term" value="P:endocytosis"/>
    <property type="evidence" value="ECO:0007669"/>
    <property type="project" value="TreeGrafter"/>
</dbReference>
<feature type="region of interest" description="Disordered" evidence="12">
    <location>
        <begin position="1122"/>
        <end position="1210"/>
    </location>
</feature>
<dbReference type="OrthoDB" id="1716625at2759"/>
<feature type="compositionally biased region" description="Low complexity" evidence="12">
    <location>
        <begin position="257"/>
        <end position="273"/>
    </location>
</feature>
<feature type="region of interest" description="Disordered" evidence="12">
    <location>
        <begin position="195"/>
        <end position="323"/>
    </location>
</feature>
<gene>
    <name evidence="15" type="ORF">BDK51DRAFT_36946</name>
</gene>
<dbReference type="GO" id="GO:0005737">
    <property type="term" value="C:cytoplasm"/>
    <property type="evidence" value="ECO:0007669"/>
    <property type="project" value="TreeGrafter"/>
</dbReference>
<dbReference type="PANTHER" id="PTHR11216">
    <property type="entry name" value="EH DOMAIN"/>
    <property type="match status" value="1"/>
</dbReference>
<feature type="region of interest" description="Disordered" evidence="12">
    <location>
        <begin position="950"/>
        <end position="979"/>
    </location>
</feature>
<feature type="region of interest" description="Disordered" evidence="12">
    <location>
        <begin position="1378"/>
        <end position="1600"/>
    </location>
</feature>
<dbReference type="EMBL" id="KZ995914">
    <property type="protein sequence ID" value="RKO89740.1"/>
    <property type="molecule type" value="Genomic_DNA"/>
</dbReference>
<proteinExistence type="inferred from homology"/>
<feature type="compositionally biased region" description="Gly residues" evidence="12">
    <location>
        <begin position="309"/>
        <end position="323"/>
    </location>
</feature>
<sequence>MSRWLKLTTLNPCVLIEGLTVLGKKRILPSKDPRVVNPGTLTHSVEGRRRPSETRAIRAQEHLSVHVHGSHPESGEVVSVNLECGGCAGAVHDVVAGVELKDGRVVSCADDRDGRLGLRDDDLLEVDAGFDEDEVLGGCEFWDDVYAFFTVEATGGNNGHYVKCKTSDESHPRQTSTSASILLSLGAVRLYVDPETTTAEKGGGPRPGQRPDAGGRRAPPTDTERTRRGGRGVGDGVLEPDTSPMSYPYGYGGAPGGNPQYQQQQQQQAYPSPISQHATGGSYLPQHLTGTSVAAHSTGGGYPVQQHLTGGGGGLLPHLTGGGGFPGGDVQSLASQDMRVELPLYISSFCPRSAANLPFIDQADLVSYETLFKQNGASGGQLSGRTLANDRPPYSPPPRRSRVLSAISNGSSLSYPEFCLAMYLAKLARGGTPIPAQLPDSVRAQVVQSNAALSAPTPAAASLAGPPLVPISAGNRSLSSLSARPGGNISRSSSFQAVPAGVTVLDGFAGPLVAQAPVQPAQRGDRKWAIEPTEKAQYDAIFKVWDPSSTGFISGERAQNIFVQSGLPNNILAHIWGLADTQNNGKLNADEFAVAMHLVYQKLNGKDLPKTLPPELVPPSTRDLDALASLAKSQLIGDILNKKATPSQGQQSPFSSSSNLNDPLGTFGVVSPSLTASRNAQAERDAAAAKQKELAADVEAKKKELAQLKERATTANKIATDFQIQIDRLAREARDAQSDVGHTITTKESVLDQIASKTGGSVGAVDVTQDAAAIDREIRALIDECRRFEDRIAEKKSEAARAKDAKLGGGAAASGGLSSILPAVTSGDSVQSKAAALLAARMAALGVGGPAPAAAAPQPSSTAAAAASTLQADLARIDEDRRRRLRELDDTADRVRIVVDRIRIAAPAAGGSNPAIAVKVWDPPAGDRIKYEQGVGLKSKEVRRTVEDLSRVAGASGRAPAPASSYTAPRYDEKPTSFPFGAPAATSITVDAPEASSASGGGFPFGTASSPASAAPAPPLPSRLAPEVPARRPSDTPAAYSPYQSPSVGAPSSTPVRPDPPAPRFDASASSPFTSSVRPDPPAPRYDSSASSPFTSSASSPFAKTSAADVYSQVDDVIRKAKQGILEREQSSASSPSFATPAPPAPAHPTPFGAPADTPFTAPPPPPPAANPFASAASSVPAPPDPPTPLAGNPFAAAGAAPVEEEDDVAKAIRRMKEQEAAIFGSDFRSGAGNVDASSFPAPAQPVAGPATASGARSALEAARLREREAAVARSRAEEEGRARRESTLKKKAPPPVPEPRRMAEVKSKPAPPPPRAKPVDLAGVGGRTLGEVVLDDGGRARGGDLSHSASVPGAPQDLPQEEIVRAARATREAATRLLAEGPFRASTVPAPSPSASSNDTAVRAAGSVREAAKTFNPFGPQPREDRRADHSPASTAAPVVAPPAPPAFDFNAGGPPPPPPPPPPPASGSSSPPAVARAVGRLPSSASGTSLKDALAARVGTREEVVGVAHGSGEEHAGPTSVSSSASPAPPPPPPPAPPIGGGGPPPPPPPPPPPGTGPVKKWSASISDTTSSAPAAPKKKPSPADVGAKGPALFAPGAVPLRSVGKVSDKIRNLQGGMSHVFGGPLATEPTPEPAPTTTPAIVIPSSVPRAIGATTPPRSESSISNGGDSDWEVVSKDDTKALAVVVGAGSGAFAAARAALAAATGAKLDPGSGGGTPVDRSNA</sequence>
<evidence type="ECO:0000256" key="7">
    <source>
        <dbReference type="ARBA" id="ARBA00022737"/>
    </source>
</evidence>
<dbReference type="InterPro" id="IPR002048">
    <property type="entry name" value="EF_hand_dom"/>
</dbReference>
<feature type="compositionally biased region" description="Low complexity" evidence="12">
    <location>
        <begin position="1468"/>
        <end position="1481"/>
    </location>
</feature>
<evidence type="ECO:0000256" key="1">
    <source>
        <dbReference type="ARBA" id="ARBA00004125"/>
    </source>
</evidence>
<evidence type="ECO:0000256" key="6">
    <source>
        <dbReference type="ARBA" id="ARBA00022583"/>
    </source>
</evidence>
<feature type="compositionally biased region" description="Low complexity" evidence="12">
    <location>
        <begin position="1150"/>
        <end position="1160"/>
    </location>
</feature>
<dbReference type="Gene3D" id="1.10.238.10">
    <property type="entry name" value="EF-hand"/>
    <property type="match status" value="2"/>
</dbReference>
<feature type="domain" description="EH" evidence="13">
    <location>
        <begin position="534"/>
        <end position="623"/>
    </location>
</feature>
<feature type="non-terminal residue" evidence="15">
    <location>
        <position position="1726"/>
    </location>
</feature>
<dbReference type="Pfam" id="PF12763">
    <property type="entry name" value="EH"/>
    <property type="match status" value="1"/>
</dbReference>
<reference evidence="16" key="1">
    <citation type="journal article" date="2018" name="Nat. Microbiol.">
        <title>Leveraging single-cell genomics to expand the fungal tree of life.</title>
        <authorList>
            <person name="Ahrendt S.R."/>
            <person name="Quandt C.A."/>
            <person name="Ciobanu D."/>
            <person name="Clum A."/>
            <person name="Salamov A."/>
            <person name="Andreopoulos B."/>
            <person name="Cheng J.F."/>
            <person name="Woyke T."/>
            <person name="Pelin A."/>
            <person name="Henrissat B."/>
            <person name="Reynolds N.K."/>
            <person name="Benny G.L."/>
            <person name="Smith M.E."/>
            <person name="James T.Y."/>
            <person name="Grigoriev I.V."/>
        </authorList>
    </citation>
    <scope>NUCLEOTIDE SEQUENCE [LARGE SCALE GENOMIC DNA]</scope>
</reference>
<feature type="compositionally biased region" description="Low complexity" evidence="12">
    <location>
        <begin position="1190"/>
        <end position="1202"/>
    </location>
</feature>
<dbReference type="InterPro" id="IPR011992">
    <property type="entry name" value="EF-hand-dom_pair"/>
</dbReference>
<organism evidence="15 16">
    <name type="scientific">Blyttiomyces helicus</name>
    <dbReference type="NCBI Taxonomy" id="388810"/>
    <lineage>
        <taxon>Eukaryota</taxon>
        <taxon>Fungi</taxon>
        <taxon>Fungi incertae sedis</taxon>
        <taxon>Chytridiomycota</taxon>
        <taxon>Chytridiomycota incertae sedis</taxon>
        <taxon>Chytridiomycetes</taxon>
        <taxon>Chytridiomycetes incertae sedis</taxon>
        <taxon>Blyttiomyces</taxon>
    </lineage>
</organism>
<evidence type="ECO:0000256" key="8">
    <source>
        <dbReference type="ARBA" id="ARBA00023054"/>
    </source>
</evidence>
<protein>
    <recommendedName>
        <fullName evidence="17">Actin cytoskeleton-regulatory complex protein pan1</fullName>
    </recommendedName>
</protein>
<feature type="domain" description="EF-hand" evidence="14">
    <location>
        <begin position="567"/>
        <end position="602"/>
    </location>
</feature>
<evidence type="ECO:0000259" key="14">
    <source>
        <dbReference type="PROSITE" id="PS50222"/>
    </source>
</evidence>
<keyword evidence="10" id="KW-0206">Cytoskeleton</keyword>
<dbReference type="SUPFAM" id="SSF47473">
    <property type="entry name" value="EF-hand"/>
    <property type="match status" value="1"/>
</dbReference>
<feature type="compositionally biased region" description="Low complexity" evidence="12">
    <location>
        <begin position="1131"/>
        <end position="1140"/>
    </location>
</feature>
<feature type="compositionally biased region" description="Basic and acidic residues" evidence="12">
    <location>
        <begin position="1263"/>
        <end position="1289"/>
    </location>
</feature>
<keyword evidence="7" id="KW-0677">Repeat</keyword>
<dbReference type="GO" id="GO:0005509">
    <property type="term" value="F:calcium ion binding"/>
    <property type="evidence" value="ECO:0007669"/>
    <property type="project" value="InterPro"/>
</dbReference>
<dbReference type="Proteomes" id="UP000269721">
    <property type="component" value="Unassembled WGS sequence"/>
</dbReference>
<feature type="compositionally biased region" description="Pro residues" evidence="12">
    <location>
        <begin position="1529"/>
        <end position="1558"/>
    </location>
</feature>
<feature type="compositionally biased region" description="Low complexity" evidence="12">
    <location>
        <begin position="1005"/>
        <end position="1015"/>
    </location>
</feature>
<evidence type="ECO:0000313" key="16">
    <source>
        <dbReference type="Proteomes" id="UP000269721"/>
    </source>
</evidence>